<keyword evidence="6" id="KW-0653">Protein transport</keyword>
<feature type="transmembrane region" description="Helical" evidence="10">
    <location>
        <begin position="483"/>
        <end position="502"/>
    </location>
</feature>
<dbReference type="WBParaSite" id="HPBE_0001143401-mRNA-1">
    <property type="protein sequence ID" value="HPBE_0001143401-mRNA-1"/>
    <property type="gene ID" value="HPBE_0001143401"/>
</dbReference>
<dbReference type="GO" id="GO:0015031">
    <property type="term" value="P:protein transport"/>
    <property type="evidence" value="ECO:0007669"/>
    <property type="project" value="UniProtKB-KW"/>
</dbReference>
<dbReference type="InterPro" id="IPR000109">
    <property type="entry name" value="POT_fam"/>
</dbReference>
<feature type="transmembrane region" description="Helical" evidence="10">
    <location>
        <begin position="169"/>
        <end position="194"/>
    </location>
</feature>
<dbReference type="GO" id="GO:0022857">
    <property type="term" value="F:transmembrane transporter activity"/>
    <property type="evidence" value="ECO:0007669"/>
    <property type="project" value="InterPro"/>
</dbReference>
<dbReference type="CDD" id="cd17347">
    <property type="entry name" value="MFS_SLC15A1_2_like"/>
    <property type="match status" value="1"/>
</dbReference>
<dbReference type="Pfam" id="PF00854">
    <property type="entry name" value="PTR2"/>
    <property type="match status" value="2"/>
</dbReference>
<evidence type="ECO:0000256" key="3">
    <source>
        <dbReference type="ARBA" id="ARBA00022448"/>
    </source>
</evidence>
<dbReference type="EMBL" id="UZAH01027102">
    <property type="protein sequence ID" value="VDO88583.1"/>
    <property type="molecule type" value="Genomic_DNA"/>
</dbReference>
<keyword evidence="12" id="KW-1185">Reference proteome</keyword>
<protein>
    <recommendedName>
        <fullName evidence="9">Oligopeptide transporter 1</fullName>
    </recommendedName>
</protein>
<comment type="similarity">
    <text evidence="2">Belongs to the major facilitator superfamily. Proton-dependent oligopeptide transporter (POT/PTR) (TC 2.A.17) family.</text>
</comment>
<feature type="transmembrane region" description="Helical" evidence="10">
    <location>
        <begin position="48"/>
        <end position="68"/>
    </location>
</feature>
<evidence type="ECO:0000313" key="11">
    <source>
        <dbReference type="EMBL" id="VDO88583.1"/>
    </source>
</evidence>
<feature type="transmembrane region" description="Helical" evidence="10">
    <location>
        <begin position="101"/>
        <end position="124"/>
    </location>
</feature>
<accession>A0A3P8AC85</accession>
<comment type="subcellular location">
    <subcellularLocation>
        <location evidence="1">Membrane</location>
        <topology evidence="1">Multi-pass membrane protein</topology>
    </subcellularLocation>
</comment>
<evidence type="ECO:0000256" key="8">
    <source>
        <dbReference type="ARBA" id="ARBA00023136"/>
    </source>
</evidence>
<evidence type="ECO:0000256" key="4">
    <source>
        <dbReference type="ARBA" id="ARBA00022692"/>
    </source>
</evidence>
<keyword evidence="5" id="KW-0571">Peptide transport</keyword>
<dbReference type="AlphaFoldDB" id="A0A3P8AC85"/>
<evidence type="ECO:0000313" key="13">
    <source>
        <dbReference type="WBParaSite" id="HPBE_0001143401-mRNA-1"/>
    </source>
</evidence>
<feature type="transmembrane region" description="Helical" evidence="10">
    <location>
        <begin position="74"/>
        <end position="94"/>
    </location>
</feature>
<evidence type="ECO:0000256" key="5">
    <source>
        <dbReference type="ARBA" id="ARBA00022856"/>
    </source>
</evidence>
<feature type="transmembrane region" description="Helical" evidence="10">
    <location>
        <begin position="348"/>
        <end position="366"/>
    </location>
</feature>
<evidence type="ECO:0000256" key="2">
    <source>
        <dbReference type="ARBA" id="ARBA00005982"/>
    </source>
</evidence>
<feature type="transmembrane region" description="Helical" evidence="10">
    <location>
        <begin position="299"/>
        <end position="317"/>
    </location>
</feature>
<gene>
    <name evidence="11" type="ORF">HPBE_LOCUS11435</name>
</gene>
<dbReference type="FunFam" id="1.20.1250.20:FF:000049">
    <property type="entry name" value="Solute carrier family 15 member 2"/>
    <property type="match status" value="1"/>
</dbReference>
<proteinExistence type="inferred from homology"/>
<dbReference type="InterPro" id="IPR036259">
    <property type="entry name" value="MFS_trans_sf"/>
</dbReference>
<dbReference type="OrthoDB" id="205993at2759"/>
<dbReference type="SUPFAM" id="SSF103473">
    <property type="entry name" value="MFS general substrate transporter"/>
    <property type="match status" value="1"/>
</dbReference>
<evidence type="ECO:0000256" key="6">
    <source>
        <dbReference type="ARBA" id="ARBA00022927"/>
    </source>
</evidence>
<evidence type="ECO:0000256" key="10">
    <source>
        <dbReference type="SAM" id="Phobius"/>
    </source>
</evidence>
<dbReference type="Gene3D" id="1.20.1250.20">
    <property type="entry name" value="MFS general substrate transporter like domains"/>
    <property type="match status" value="1"/>
</dbReference>
<keyword evidence="7 10" id="KW-1133">Transmembrane helix</keyword>
<sequence>MRREPPVRGAPSVRGSPADAPAGGFLEIARRWPKQTLCILGNELCERFCYYGMRTVLTLYLMTVLMFSSDTATAVYHAFACVAYTSPILGSIIADGYIGKYWTILSISCLYAFGQALLSFTAIFPPQTFVHPYLDLLSIFLVGLSTGGIKPCVPAFGADQFPKNETRMISLFFGFFYVVTNCGSLVSTFITPIFRVQSCFDAETCFPLAFGVPAALMVVSIVVFITGTPLYIMSPPKENVIASVFYVVFVTIKKKFTSHENVNHWLDHAMEGHNCDSDDRCQDLFLSFFQEKLIEDVKALFRVLVLFIPIPMFYALWEQQGSRWIVQATKMDGEVTSWLTIYPDQVHVVNPLMIIILVPVFQMVIYPNLQKIGACPTLLQRIGLGGFLAAVAFIISGFVQLKIDQTMPDTPNATHAFVSIINSFPNSSCNFTVEVDGHETRTIEANSVRKSIVFSNTRICYTDGFYLLTANVHVIAPENTVSILWQLPAVVVITVAEILLSVSGPEFAYQEASKELKSVVQAVWLLNQSIGNIIILIVSFQAVELFAFGVVMALVMVGFVLLAEFYYTYRADYMRLQQDVISESSLSSTSLSS</sequence>
<evidence type="ECO:0000313" key="12">
    <source>
        <dbReference type="Proteomes" id="UP000050761"/>
    </source>
</evidence>
<keyword evidence="3" id="KW-0813">Transport</keyword>
<dbReference type="PANTHER" id="PTHR11654">
    <property type="entry name" value="OLIGOPEPTIDE TRANSPORTER-RELATED"/>
    <property type="match status" value="1"/>
</dbReference>
<feature type="transmembrane region" description="Helical" evidence="10">
    <location>
        <begin position="136"/>
        <end position="157"/>
    </location>
</feature>
<dbReference type="Proteomes" id="UP000050761">
    <property type="component" value="Unassembled WGS sequence"/>
</dbReference>
<feature type="transmembrane region" description="Helical" evidence="10">
    <location>
        <begin position="522"/>
        <end position="540"/>
    </location>
</feature>
<dbReference type="InterPro" id="IPR018456">
    <property type="entry name" value="PTR2_symporter_CS"/>
</dbReference>
<evidence type="ECO:0000256" key="7">
    <source>
        <dbReference type="ARBA" id="ARBA00022989"/>
    </source>
</evidence>
<reference evidence="13" key="2">
    <citation type="submission" date="2019-09" db="UniProtKB">
        <authorList>
            <consortium name="WormBaseParasite"/>
        </authorList>
    </citation>
    <scope>IDENTIFICATION</scope>
</reference>
<dbReference type="GO" id="GO:0006857">
    <property type="term" value="P:oligopeptide transport"/>
    <property type="evidence" value="ECO:0007669"/>
    <property type="project" value="InterPro"/>
</dbReference>
<keyword evidence="4 10" id="KW-0812">Transmembrane</keyword>
<reference evidence="11 12" key="1">
    <citation type="submission" date="2018-11" db="EMBL/GenBank/DDBJ databases">
        <authorList>
            <consortium name="Pathogen Informatics"/>
        </authorList>
    </citation>
    <scope>NUCLEOTIDE SEQUENCE [LARGE SCALE GENOMIC DNA]</scope>
</reference>
<organism evidence="11">
    <name type="scientific">Heligmosomoides polygyrus</name>
    <name type="common">Parasitic roundworm</name>
    <dbReference type="NCBI Taxonomy" id="6339"/>
    <lineage>
        <taxon>Eukaryota</taxon>
        <taxon>Metazoa</taxon>
        <taxon>Ecdysozoa</taxon>
        <taxon>Nematoda</taxon>
        <taxon>Chromadorea</taxon>
        <taxon>Rhabditida</taxon>
        <taxon>Rhabditina</taxon>
        <taxon>Rhabditomorpha</taxon>
        <taxon>Strongyloidea</taxon>
        <taxon>Heligmosomidae</taxon>
        <taxon>Heligmosomoides</taxon>
    </lineage>
</organism>
<dbReference type="PROSITE" id="PS01022">
    <property type="entry name" value="PTR2_1"/>
    <property type="match status" value="1"/>
</dbReference>
<evidence type="ECO:0000256" key="1">
    <source>
        <dbReference type="ARBA" id="ARBA00004141"/>
    </source>
</evidence>
<keyword evidence="8 10" id="KW-0472">Membrane</keyword>
<feature type="transmembrane region" description="Helical" evidence="10">
    <location>
        <begin position="378"/>
        <end position="399"/>
    </location>
</feature>
<name>A0A3P8AC85_HELPZ</name>
<feature type="transmembrane region" description="Helical" evidence="10">
    <location>
        <begin position="206"/>
        <end position="232"/>
    </location>
</feature>
<evidence type="ECO:0000256" key="9">
    <source>
        <dbReference type="ARBA" id="ARBA00078114"/>
    </source>
</evidence>
<dbReference type="GO" id="GO:0016020">
    <property type="term" value="C:membrane"/>
    <property type="evidence" value="ECO:0007669"/>
    <property type="project" value="UniProtKB-SubCell"/>
</dbReference>
<feature type="transmembrane region" description="Helical" evidence="10">
    <location>
        <begin position="546"/>
        <end position="567"/>
    </location>
</feature>